<reference evidence="2 3" key="1">
    <citation type="submission" date="2018-07" db="EMBL/GenBank/DDBJ databases">
        <title>Genomic Encyclopedia of Type Strains, Phase IV (KMG-IV): sequencing the most valuable type-strain genomes for metagenomic binning, comparative biology and taxonomic classification.</title>
        <authorList>
            <person name="Goeker M."/>
        </authorList>
    </citation>
    <scope>NUCLEOTIDE SEQUENCE [LARGE SCALE GENOMIC DNA]</scope>
    <source>
        <strain evidence="2 3">DSM 44952</strain>
    </source>
</reference>
<dbReference type="Pfam" id="PF03756">
    <property type="entry name" value="AfsA"/>
    <property type="match status" value="2"/>
</dbReference>
<accession>A0A370HBM7</accession>
<dbReference type="AlphaFoldDB" id="A0A370HBM7"/>
<organism evidence="2 3">
    <name type="scientific">Nocardia mexicana</name>
    <dbReference type="NCBI Taxonomy" id="279262"/>
    <lineage>
        <taxon>Bacteria</taxon>
        <taxon>Bacillati</taxon>
        <taxon>Actinomycetota</taxon>
        <taxon>Actinomycetes</taxon>
        <taxon>Mycobacteriales</taxon>
        <taxon>Nocardiaceae</taxon>
        <taxon>Nocardia</taxon>
    </lineage>
</organism>
<evidence type="ECO:0000259" key="1">
    <source>
        <dbReference type="Pfam" id="PF03756"/>
    </source>
</evidence>
<dbReference type="Proteomes" id="UP000255355">
    <property type="component" value="Unassembled WGS sequence"/>
</dbReference>
<evidence type="ECO:0000313" key="3">
    <source>
        <dbReference type="Proteomes" id="UP000255355"/>
    </source>
</evidence>
<dbReference type="NCBIfam" id="NF041195">
    <property type="entry name" value="ScbA_BarX_GamBu"/>
    <property type="match status" value="1"/>
</dbReference>
<dbReference type="RefSeq" id="WP_068021095.1">
    <property type="nucleotide sequence ID" value="NZ_QQAZ01000002.1"/>
</dbReference>
<dbReference type="STRING" id="1210089.GCA_001613165_03732"/>
<dbReference type="OrthoDB" id="7838374at2"/>
<proteinExistence type="predicted"/>
<comment type="caution">
    <text evidence="2">The sequence shown here is derived from an EMBL/GenBank/DDBJ whole genome shotgun (WGS) entry which is preliminary data.</text>
</comment>
<dbReference type="InterPro" id="IPR005509">
    <property type="entry name" value="AfsA_hotdog_dom"/>
</dbReference>
<feature type="domain" description="A-factor biosynthesis hotdog" evidence="1">
    <location>
        <begin position="197"/>
        <end position="285"/>
    </location>
</feature>
<gene>
    <name evidence="2" type="ORF">DFR68_102471</name>
</gene>
<keyword evidence="3" id="KW-1185">Reference proteome</keyword>
<protein>
    <submittedName>
        <fullName evidence="2">A-factor biosynthesis hotdog protein</fullName>
    </submittedName>
</protein>
<dbReference type="GO" id="GO:0016740">
    <property type="term" value="F:transferase activity"/>
    <property type="evidence" value="ECO:0007669"/>
    <property type="project" value="InterPro"/>
</dbReference>
<name>A0A370HBM7_9NOCA</name>
<sequence>MTTDTATVQAASHVRTISRLLAHRCAVSEVFVTSLHAVSPDEFVAGAQLPRMHAYYGDHAEPLAAHYDPLLVMEAARQAAIALTHEYFGVPTDMAFIVRTFNGAATDSDAWAIGRTPADLVMTVDITRRHLREGVVCGLDMVLEIDCGGVPMMTVDGSFTWIPPRRWDRLRAEFRESLGLGPFHGAPAHAERAAPAAVARENRRNVVIAPVRRRGAVAAAALAADTAHPFLFDHPLDHVPGSLLIEAARQTASAMLMPRPPRLRRIASAFDRFVELDRGAECTAEIIELAPPTIRCDIRQSGAVAARIELEFAGREELSCE</sequence>
<evidence type="ECO:0000313" key="2">
    <source>
        <dbReference type="EMBL" id="RDI54346.1"/>
    </source>
</evidence>
<dbReference type="EMBL" id="QQAZ01000002">
    <property type="protein sequence ID" value="RDI54346.1"/>
    <property type="molecule type" value="Genomic_DNA"/>
</dbReference>
<feature type="domain" description="A-factor biosynthesis hotdog" evidence="1">
    <location>
        <begin position="23"/>
        <end position="130"/>
    </location>
</feature>
<dbReference type="InterPro" id="IPR047757">
    <property type="entry name" value="AfsA-like"/>
</dbReference>